<dbReference type="InterPro" id="IPR001371">
    <property type="entry name" value="Glyco_hydro_14B_pln"/>
</dbReference>
<keyword evidence="4" id="KW-0378">Hydrolase</keyword>
<dbReference type="Pfam" id="PF01373">
    <property type="entry name" value="Glyco_hydro_14"/>
    <property type="match status" value="1"/>
</dbReference>
<comment type="caution">
    <text evidence="5">The sequence shown here is derived from an EMBL/GenBank/DDBJ whole genome shotgun (WGS) entry which is preliminary data.</text>
</comment>
<dbReference type="FunCoup" id="A0A2R6QD25">
    <property type="interactions" value="43"/>
</dbReference>
<dbReference type="Gramene" id="PSS06030">
    <property type="protein sequence ID" value="PSS06030"/>
    <property type="gene ID" value="CEY00_Acc19330"/>
</dbReference>
<dbReference type="InParanoid" id="A0A2R6QD25"/>
<dbReference type="GO" id="GO:0000272">
    <property type="term" value="P:polysaccharide catabolic process"/>
    <property type="evidence" value="ECO:0007669"/>
    <property type="project" value="UniProtKB-KW"/>
</dbReference>
<keyword evidence="3 4" id="KW-0624">Polysaccharide degradation</keyword>
<comment type="similarity">
    <text evidence="1 4">Belongs to the glycosyl hydrolase 14 family.</text>
</comment>
<dbReference type="PANTHER" id="PTHR31352">
    <property type="entry name" value="BETA-AMYLASE 1, CHLOROPLASTIC"/>
    <property type="match status" value="1"/>
</dbReference>
<dbReference type="PRINTS" id="PR00750">
    <property type="entry name" value="BETAAMYLASE"/>
</dbReference>
<keyword evidence="6" id="KW-1185">Reference proteome</keyword>
<name>A0A2R6QD25_ACTCC</name>
<dbReference type="OMA" id="PFVRKMS"/>
<keyword evidence="2 4" id="KW-0119">Carbohydrate metabolism</keyword>
<reference evidence="5 6" key="1">
    <citation type="submission" date="2017-07" db="EMBL/GenBank/DDBJ databases">
        <title>An improved, manually edited Actinidia chinensis var. chinensis (kiwifruit) genome highlights the challenges associated with draft genomes and gene prediction in plants.</title>
        <authorList>
            <person name="Pilkington S."/>
            <person name="Crowhurst R."/>
            <person name="Hilario E."/>
            <person name="Nardozza S."/>
            <person name="Fraser L."/>
            <person name="Peng Y."/>
            <person name="Gunaseelan K."/>
            <person name="Simpson R."/>
            <person name="Tahir J."/>
            <person name="Deroles S."/>
            <person name="Templeton K."/>
            <person name="Luo Z."/>
            <person name="Davy M."/>
            <person name="Cheng C."/>
            <person name="Mcneilage M."/>
            <person name="Scaglione D."/>
            <person name="Liu Y."/>
            <person name="Zhang Q."/>
            <person name="Datson P."/>
            <person name="De Silva N."/>
            <person name="Gardiner S."/>
            <person name="Bassett H."/>
            <person name="Chagne D."/>
            <person name="Mccallum J."/>
            <person name="Dzierzon H."/>
            <person name="Deng C."/>
            <person name="Wang Y.-Y."/>
            <person name="Barron N."/>
            <person name="Manako K."/>
            <person name="Bowen J."/>
            <person name="Foster T."/>
            <person name="Erridge Z."/>
            <person name="Tiffin H."/>
            <person name="Waite C."/>
            <person name="Davies K."/>
            <person name="Grierson E."/>
            <person name="Laing W."/>
            <person name="Kirk R."/>
            <person name="Chen X."/>
            <person name="Wood M."/>
            <person name="Montefiori M."/>
            <person name="Brummell D."/>
            <person name="Schwinn K."/>
            <person name="Catanach A."/>
            <person name="Fullerton C."/>
            <person name="Li D."/>
            <person name="Meiyalaghan S."/>
            <person name="Nieuwenhuizen N."/>
            <person name="Read N."/>
            <person name="Prakash R."/>
            <person name="Hunter D."/>
            <person name="Zhang H."/>
            <person name="Mckenzie M."/>
            <person name="Knabel M."/>
            <person name="Harris A."/>
            <person name="Allan A."/>
            <person name="Chen A."/>
            <person name="Janssen B."/>
            <person name="Plunkett B."/>
            <person name="Dwamena C."/>
            <person name="Voogd C."/>
            <person name="Leif D."/>
            <person name="Lafferty D."/>
            <person name="Souleyre E."/>
            <person name="Varkonyi-Gasic E."/>
            <person name="Gambi F."/>
            <person name="Hanley J."/>
            <person name="Yao J.-L."/>
            <person name="Cheung J."/>
            <person name="David K."/>
            <person name="Warren B."/>
            <person name="Marsh K."/>
            <person name="Snowden K."/>
            <person name="Lin-Wang K."/>
            <person name="Brian L."/>
            <person name="Martinez-Sanchez M."/>
            <person name="Wang M."/>
            <person name="Ileperuma N."/>
            <person name="Macnee N."/>
            <person name="Campin R."/>
            <person name="Mcatee P."/>
            <person name="Drummond R."/>
            <person name="Espley R."/>
            <person name="Ireland H."/>
            <person name="Wu R."/>
            <person name="Atkinson R."/>
            <person name="Karunairetnam S."/>
            <person name="Bulley S."/>
            <person name="Chunkath S."/>
            <person name="Hanley Z."/>
            <person name="Storey R."/>
            <person name="Thrimawithana A."/>
            <person name="Thomson S."/>
            <person name="David C."/>
            <person name="Testolin R."/>
        </authorList>
    </citation>
    <scope>NUCLEOTIDE SEQUENCE [LARGE SCALE GENOMIC DNA]</scope>
    <source>
        <strain evidence="6">cv. Red5</strain>
        <tissue evidence="5">Young leaf</tissue>
    </source>
</reference>
<evidence type="ECO:0000313" key="6">
    <source>
        <dbReference type="Proteomes" id="UP000241394"/>
    </source>
</evidence>
<dbReference type="EC" id="3.2.1.2" evidence="4"/>
<proteinExistence type="inferred from homology"/>
<dbReference type="Gene3D" id="3.20.20.80">
    <property type="entry name" value="Glycosidases"/>
    <property type="match status" value="1"/>
</dbReference>
<evidence type="ECO:0000256" key="1">
    <source>
        <dbReference type="ARBA" id="ARBA00005652"/>
    </source>
</evidence>
<evidence type="ECO:0000256" key="3">
    <source>
        <dbReference type="ARBA" id="ARBA00023326"/>
    </source>
</evidence>
<gene>
    <name evidence="5" type="ORF">CEY00_Acc19330</name>
</gene>
<comment type="catalytic activity">
    <reaction evidence="4">
        <text>Hydrolysis of (1-&gt;4)-alpha-D-glucosidic linkages in polysaccharides so as to remove successive maltose units from the non-reducing ends of the chains.</text>
        <dbReference type="EC" id="3.2.1.2"/>
    </reaction>
</comment>
<protein>
    <recommendedName>
        <fullName evidence="4">Beta-amylase</fullName>
        <ecNumber evidence="4">3.2.1.2</ecNumber>
    </recommendedName>
</protein>
<dbReference type="OrthoDB" id="1660156at2759"/>
<dbReference type="SMR" id="A0A2R6QD25"/>
<dbReference type="SUPFAM" id="SSF51445">
    <property type="entry name" value="(Trans)glycosidases"/>
    <property type="match status" value="1"/>
</dbReference>
<evidence type="ECO:0000256" key="2">
    <source>
        <dbReference type="ARBA" id="ARBA00023277"/>
    </source>
</evidence>
<dbReference type="GO" id="GO:0016161">
    <property type="term" value="F:beta-amylase activity"/>
    <property type="evidence" value="ECO:0007669"/>
    <property type="project" value="UniProtKB-EC"/>
</dbReference>
<evidence type="ECO:0000313" key="5">
    <source>
        <dbReference type="EMBL" id="PSS06030.1"/>
    </source>
</evidence>
<dbReference type="STRING" id="1590841.A0A2R6QD25"/>
<dbReference type="Proteomes" id="UP000241394">
    <property type="component" value="Chromosome LG17"/>
</dbReference>
<keyword evidence="4" id="KW-0326">Glycosidase</keyword>
<dbReference type="PANTHER" id="PTHR31352:SF37">
    <property type="entry name" value="INACTIVE BETA-AMYLASE 4, CHLOROPLASTIC"/>
    <property type="match status" value="1"/>
</dbReference>
<dbReference type="InterPro" id="IPR017853">
    <property type="entry name" value="GH"/>
</dbReference>
<evidence type="ECO:0000256" key="4">
    <source>
        <dbReference type="RuleBase" id="RU000509"/>
    </source>
</evidence>
<sequence>MVGAENGGFACKCMRESILHSRFSLEKRKYRKNLRSFSIIPLLRWELSRRRSVAVGGRNRILSMDAREKSRSPLSVSSKQKRVPIFVMMPIDSFGIDTSGALKIRKIKALTISLKALKSAGVHGIAVEVWWGIVERSSPYAYNWSLYEELFRLISESGLKLHVELSFHSNTHLTSGGQGGVSLPLWILEIGRHNKDIYYRDRNGVTNDDYLTLGVDQHPLFCGRTALQCYEDFMFSFVNRFGALMGTLIEEMSVGLGPCGELRYPAHPFGDGRWRFPGIGEFQCYDKYMMEDLKMAAYQEGKPQWGNKGPCNAGCYNSFPSGVPFFEEGEDSFLSDFGHFFLEWYSSKLIHHADVILAKAANILEKYQANEQNTILLVAKIGIIYWWYHTVSHPAELTAGYYNTAVRDGYDPLASMLSRHRAALQISCFEMMDNEAPETYCCSPERLLQQIRTVSNKRIIHLTGRNSYERFDKAGLQQIHTNCYSPQAEAVRSFTYFRLNEKVFRVENWNNFVPFVRKMSTDL</sequence>
<dbReference type="PRINTS" id="PR00842">
    <property type="entry name" value="GLHYDLASE14B"/>
</dbReference>
<accession>A0A2R6QD25</accession>
<organism evidence="5 6">
    <name type="scientific">Actinidia chinensis var. chinensis</name>
    <name type="common">Chinese soft-hair kiwi</name>
    <dbReference type="NCBI Taxonomy" id="1590841"/>
    <lineage>
        <taxon>Eukaryota</taxon>
        <taxon>Viridiplantae</taxon>
        <taxon>Streptophyta</taxon>
        <taxon>Embryophyta</taxon>
        <taxon>Tracheophyta</taxon>
        <taxon>Spermatophyta</taxon>
        <taxon>Magnoliopsida</taxon>
        <taxon>eudicotyledons</taxon>
        <taxon>Gunneridae</taxon>
        <taxon>Pentapetalae</taxon>
        <taxon>asterids</taxon>
        <taxon>Ericales</taxon>
        <taxon>Actinidiaceae</taxon>
        <taxon>Actinidia</taxon>
    </lineage>
</organism>
<reference evidence="6" key="2">
    <citation type="journal article" date="2018" name="BMC Genomics">
        <title>A manually annotated Actinidia chinensis var. chinensis (kiwifruit) genome highlights the challenges associated with draft genomes and gene prediction in plants.</title>
        <authorList>
            <person name="Pilkington S.M."/>
            <person name="Crowhurst R."/>
            <person name="Hilario E."/>
            <person name="Nardozza S."/>
            <person name="Fraser L."/>
            <person name="Peng Y."/>
            <person name="Gunaseelan K."/>
            <person name="Simpson R."/>
            <person name="Tahir J."/>
            <person name="Deroles S.C."/>
            <person name="Templeton K."/>
            <person name="Luo Z."/>
            <person name="Davy M."/>
            <person name="Cheng C."/>
            <person name="McNeilage M."/>
            <person name="Scaglione D."/>
            <person name="Liu Y."/>
            <person name="Zhang Q."/>
            <person name="Datson P."/>
            <person name="De Silva N."/>
            <person name="Gardiner S.E."/>
            <person name="Bassett H."/>
            <person name="Chagne D."/>
            <person name="McCallum J."/>
            <person name="Dzierzon H."/>
            <person name="Deng C."/>
            <person name="Wang Y.Y."/>
            <person name="Barron L."/>
            <person name="Manako K."/>
            <person name="Bowen J."/>
            <person name="Foster T.M."/>
            <person name="Erridge Z.A."/>
            <person name="Tiffin H."/>
            <person name="Waite C.N."/>
            <person name="Davies K.M."/>
            <person name="Grierson E.P."/>
            <person name="Laing W.A."/>
            <person name="Kirk R."/>
            <person name="Chen X."/>
            <person name="Wood M."/>
            <person name="Montefiori M."/>
            <person name="Brummell D.A."/>
            <person name="Schwinn K.E."/>
            <person name="Catanach A."/>
            <person name="Fullerton C."/>
            <person name="Li D."/>
            <person name="Meiyalaghan S."/>
            <person name="Nieuwenhuizen N."/>
            <person name="Read N."/>
            <person name="Prakash R."/>
            <person name="Hunter D."/>
            <person name="Zhang H."/>
            <person name="McKenzie M."/>
            <person name="Knabel M."/>
            <person name="Harris A."/>
            <person name="Allan A.C."/>
            <person name="Gleave A."/>
            <person name="Chen A."/>
            <person name="Janssen B.J."/>
            <person name="Plunkett B."/>
            <person name="Ampomah-Dwamena C."/>
            <person name="Voogd C."/>
            <person name="Leif D."/>
            <person name="Lafferty D."/>
            <person name="Souleyre E.J.F."/>
            <person name="Varkonyi-Gasic E."/>
            <person name="Gambi F."/>
            <person name="Hanley J."/>
            <person name="Yao J.L."/>
            <person name="Cheung J."/>
            <person name="David K.M."/>
            <person name="Warren B."/>
            <person name="Marsh K."/>
            <person name="Snowden K.C."/>
            <person name="Lin-Wang K."/>
            <person name="Brian L."/>
            <person name="Martinez-Sanchez M."/>
            <person name="Wang M."/>
            <person name="Ileperuma N."/>
            <person name="Macnee N."/>
            <person name="Campin R."/>
            <person name="McAtee P."/>
            <person name="Drummond R.S.M."/>
            <person name="Espley R.V."/>
            <person name="Ireland H.S."/>
            <person name="Wu R."/>
            <person name="Atkinson R.G."/>
            <person name="Karunairetnam S."/>
            <person name="Bulley S."/>
            <person name="Chunkath S."/>
            <person name="Hanley Z."/>
            <person name="Storey R."/>
            <person name="Thrimawithana A.H."/>
            <person name="Thomson S."/>
            <person name="David C."/>
            <person name="Testolin R."/>
            <person name="Huang H."/>
            <person name="Hellens R.P."/>
            <person name="Schaffer R.J."/>
        </authorList>
    </citation>
    <scope>NUCLEOTIDE SEQUENCE [LARGE SCALE GENOMIC DNA]</scope>
    <source>
        <strain evidence="6">cv. Red5</strain>
    </source>
</reference>
<dbReference type="EMBL" id="NKQK01000017">
    <property type="protein sequence ID" value="PSS06030.1"/>
    <property type="molecule type" value="Genomic_DNA"/>
</dbReference>
<dbReference type="InterPro" id="IPR001554">
    <property type="entry name" value="Glyco_hydro_14"/>
</dbReference>
<dbReference type="AlphaFoldDB" id="A0A2R6QD25"/>